<dbReference type="Proteomes" id="UP000011682">
    <property type="component" value="Unassembled WGS sequence"/>
</dbReference>
<sequence>MLVMPESFDHFLENSRDDVHLLRRGGQCIKRVLNATVTDRIRKEHKCARMPSDAINQGIGAALCDLSGQMRRTQFHETPSVFQ</sequence>
<gene>
    <name evidence="1" type="ORF">D187_007342</name>
</gene>
<dbReference type="EMBL" id="ANAH02000065">
    <property type="protein sequence ID" value="EPX56906.1"/>
    <property type="molecule type" value="Genomic_DNA"/>
</dbReference>
<proteinExistence type="predicted"/>
<dbReference type="AlphaFoldDB" id="S9P196"/>
<keyword evidence="2" id="KW-1185">Reference proteome</keyword>
<organism evidence="1 2">
    <name type="scientific">Cystobacter fuscus (strain ATCC 25194 / DSM 2262 / NBRC 100088 / M29)</name>
    <dbReference type="NCBI Taxonomy" id="1242864"/>
    <lineage>
        <taxon>Bacteria</taxon>
        <taxon>Pseudomonadati</taxon>
        <taxon>Myxococcota</taxon>
        <taxon>Myxococcia</taxon>
        <taxon>Myxococcales</taxon>
        <taxon>Cystobacterineae</taxon>
        <taxon>Archangiaceae</taxon>
        <taxon>Cystobacter</taxon>
    </lineage>
</organism>
<comment type="caution">
    <text evidence="1">The sequence shown here is derived from an EMBL/GenBank/DDBJ whole genome shotgun (WGS) entry which is preliminary data.</text>
</comment>
<evidence type="ECO:0000313" key="2">
    <source>
        <dbReference type="Proteomes" id="UP000011682"/>
    </source>
</evidence>
<accession>S9P196</accession>
<evidence type="ECO:0000313" key="1">
    <source>
        <dbReference type="EMBL" id="EPX56906.1"/>
    </source>
</evidence>
<name>S9P196_CYSF2</name>
<reference evidence="1" key="1">
    <citation type="submission" date="2013-05" db="EMBL/GenBank/DDBJ databases">
        <title>Genome assembly of Cystobacter fuscus DSM 2262.</title>
        <authorList>
            <person name="Sharma G."/>
            <person name="Khatri I."/>
            <person name="Kaur C."/>
            <person name="Mayilraj S."/>
            <person name="Subramanian S."/>
        </authorList>
    </citation>
    <scope>NUCLEOTIDE SEQUENCE [LARGE SCALE GENOMIC DNA]</scope>
    <source>
        <strain evidence="1">DSM 2262</strain>
    </source>
</reference>
<protein>
    <submittedName>
        <fullName evidence="1">Uncharacterized protein</fullName>
    </submittedName>
</protein>